<feature type="domain" description="Glycosyl transferase family 1" evidence="1">
    <location>
        <begin position="168"/>
        <end position="330"/>
    </location>
</feature>
<evidence type="ECO:0000259" key="2">
    <source>
        <dbReference type="Pfam" id="PF13439"/>
    </source>
</evidence>
<evidence type="ECO:0000259" key="1">
    <source>
        <dbReference type="Pfam" id="PF00534"/>
    </source>
</evidence>
<evidence type="ECO:0000313" key="3">
    <source>
        <dbReference type="EMBL" id="POY47979.1"/>
    </source>
</evidence>
<keyword evidence="3" id="KW-0808">Transferase</keyword>
<dbReference type="PANTHER" id="PTHR12526">
    <property type="entry name" value="GLYCOSYLTRANSFERASE"/>
    <property type="match status" value="1"/>
</dbReference>
<feature type="domain" description="Glycosyltransferase subfamily 4-like N-terminal" evidence="2">
    <location>
        <begin position="1"/>
        <end position="157"/>
    </location>
</feature>
<dbReference type="Pfam" id="PF13439">
    <property type="entry name" value="Glyco_transf_4"/>
    <property type="match status" value="1"/>
</dbReference>
<comment type="caution">
    <text evidence="3">The sequence shown here is derived from an EMBL/GenBank/DDBJ whole genome shotgun (WGS) entry which is preliminary data.</text>
</comment>
<dbReference type="InterPro" id="IPR001296">
    <property type="entry name" value="Glyco_trans_1"/>
</dbReference>
<dbReference type="PANTHER" id="PTHR12526:SF630">
    <property type="entry name" value="GLYCOSYLTRANSFERASE"/>
    <property type="match status" value="1"/>
</dbReference>
<name>A0A855MBM8_9GAMM</name>
<sequence>MGGAECQLCDVADALSARGHQIHIICLSGDVTKKTRSKEVKITNLKIRKKNIFSWFLAYAKAWLIIHKSNPDIVHSHLFHANIFSRLLRLFMPNTKLISSLHSSYERGFGRMLIYRMTDCLTSISTNVSAAAVNSYITMKATQNGKMIVAYNGIDTNKYCYNEDFRSLKRNELGINCEHKLLLAVGRFTEAKDYPNLLKAFSLINDTKTYLAIIGSGEQEANLKALAKDYNVNQRIFWLGIRNDVEQWMSACDVFVLSSAWEGFGLVIAEALSCGCRVVATDCGGVKEVLGVHGKLVDVKESFQLASAIKDSLNISSNDANHLAKNSREWVEKKFSLDTVVDSWINLYRSLSRIGK</sequence>
<protein>
    <submittedName>
        <fullName evidence="3">Glycosyl transferase</fullName>
    </submittedName>
</protein>
<dbReference type="InterPro" id="IPR028098">
    <property type="entry name" value="Glyco_trans_4-like_N"/>
</dbReference>
<dbReference type="SUPFAM" id="SSF53756">
    <property type="entry name" value="UDP-Glycosyltransferase/glycogen phosphorylase"/>
    <property type="match status" value="1"/>
</dbReference>
<dbReference type="EMBL" id="PDVW01000058">
    <property type="protein sequence ID" value="POY47979.1"/>
    <property type="molecule type" value="Genomic_DNA"/>
</dbReference>
<dbReference type="AlphaFoldDB" id="A0A855MBM8"/>
<dbReference type="GO" id="GO:0016757">
    <property type="term" value="F:glycosyltransferase activity"/>
    <property type="evidence" value="ECO:0007669"/>
    <property type="project" value="InterPro"/>
</dbReference>
<dbReference type="Pfam" id="PF00534">
    <property type="entry name" value="Glycos_transf_1"/>
    <property type="match status" value="1"/>
</dbReference>
<proteinExistence type="predicted"/>
<gene>
    <name evidence="3" type="ORF">F131LOC_04286</name>
</gene>
<dbReference type="Gene3D" id="3.40.50.2000">
    <property type="entry name" value="Glycogen Phosphorylase B"/>
    <property type="match status" value="2"/>
</dbReference>
<organism evidence="3">
    <name type="scientific">Pectobacterium versatile</name>
    <dbReference type="NCBI Taxonomy" id="2488639"/>
    <lineage>
        <taxon>Bacteria</taxon>
        <taxon>Pseudomonadati</taxon>
        <taxon>Pseudomonadota</taxon>
        <taxon>Gammaproteobacteria</taxon>
        <taxon>Enterobacterales</taxon>
        <taxon>Pectobacteriaceae</taxon>
        <taxon>Pectobacterium</taxon>
    </lineage>
</organism>
<accession>A0A855MBM8</accession>
<dbReference type="GO" id="GO:1901135">
    <property type="term" value="P:carbohydrate derivative metabolic process"/>
    <property type="evidence" value="ECO:0007669"/>
    <property type="project" value="UniProtKB-ARBA"/>
</dbReference>
<reference evidence="3" key="1">
    <citation type="submission" date="2017-12" db="EMBL/GenBank/DDBJ databases">
        <title>First report on the novel genomospecies/subspecies of Pectobacterium carotovorum in Russia.</title>
        <authorList>
            <person name="Shirshikov F.V."/>
            <person name="Miroshnikov K."/>
            <person name="Toshakov S.V."/>
            <person name="Kabanova A.P."/>
            <person name="Barannik A.P."/>
            <person name="Shneider M."/>
            <person name="Ignatov A.N."/>
            <person name="Miroshnikov K.A."/>
        </authorList>
    </citation>
    <scope>NUCLEOTIDE SEQUENCE [LARGE SCALE GENOMIC DNA]</scope>
    <source>
        <strain evidence="3">F131</strain>
    </source>
</reference>